<evidence type="ECO:0000313" key="4">
    <source>
        <dbReference type="Proteomes" id="UP000004382"/>
    </source>
</evidence>
<dbReference type="RefSeq" id="WP_003606653.1">
    <property type="nucleotide sequence ID" value="NZ_AGJK01000367.1"/>
</dbReference>
<reference evidence="3 4" key="1">
    <citation type="submission" date="2011-09" db="EMBL/GenBank/DDBJ databases">
        <title>The draft genome of Methylobacterium extorquens DSM 13060.</title>
        <authorList>
            <consortium name="US DOE Joint Genome Institute (JGI-PGF)"/>
            <person name="Lucas S."/>
            <person name="Han J."/>
            <person name="Lapidus A."/>
            <person name="Cheng J.-F."/>
            <person name="Goodwin L."/>
            <person name="Pitluck S."/>
            <person name="Peters L."/>
            <person name="Land M.L."/>
            <person name="Hauser L."/>
            <person name="Koskimaki J."/>
            <person name="Halonen O."/>
            <person name="Pirttila A."/>
            <person name="Frank C."/>
            <person name="Woyke T.J."/>
        </authorList>
    </citation>
    <scope>NUCLEOTIDE SEQUENCE [LARGE SCALE GENOMIC DNA]</scope>
    <source>
        <strain evidence="3 4">DSM 13060</strain>
    </source>
</reference>
<evidence type="ECO:0000259" key="2">
    <source>
        <dbReference type="PROSITE" id="PS51898"/>
    </source>
</evidence>
<evidence type="ECO:0000256" key="1">
    <source>
        <dbReference type="ARBA" id="ARBA00023172"/>
    </source>
</evidence>
<dbReference type="InterPro" id="IPR002104">
    <property type="entry name" value="Integrase_catalytic"/>
</dbReference>
<dbReference type="GO" id="GO:0015074">
    <property type="term" value="P:DNA integration"/>
    <property type="evidence" value="ECO:0007669"/>
    <property type="project" value="InterPro"/>
</dbReference>
<dbReference type="Proteomes" id="UP000004382">
    <property type="component" value="Unassembled WGS sequence"/>
</dbReference>
<dbReference type="GO" id="GO:0006310">
    <property type="term" value="P:DNA recombination"/>
    <property type="evidence" value="ECO:0007669"/>
    <property type="project" value="UniProtKB-KW"/>
</dbReference>
<dbReference type="SUPFAM" id="SSF56349">
    <property type="entry name" value="DNA breaking-rejoining enzymes"/>
    <property type="match status" value="1"/>
</dbReference>
<dbReference type="InterPro" id="IPR013762">
    <property type="entry name" value="Integrase-like_cat_sf"/>
</dbReference>
<keyword evidence="1" id="KW-0233">DNA recombination</keyword>
<accession>H1KU25</accession>
<name>H1KU25_METEX</name>
<gene>
    <name evidence="3" type="ORF">MetexDRAFT_6138</name>
</gene>
<dbReference type="AlphaFoldDB" id="H1KU25"/>
<dbReference type="PROSITE" id="PS51898">
    <property type="entry name" value="TYR_RECOMBINASE"/>
    <property type="match status" value="1"/>
</dbReference>
<dbReference type="EMBL" id="AGJK01000367">
    <property type="protein sequence ID" value="EHP83577.1"/>
    <property type="molecule type" value="Genomic_DNA"/>
</dbReference>
<sequence>MGDSTRRPPSPDFLTARQGIWHYARRVPAAFAEVDPRGVIRQSTKIRVVDDPRKVRARRAAQKINDELETFWRASLGGQKADAQARYDQARIMARRMGFEYLGAAEVARLPMDEILRRIEALAEPGKADDRVVEAAALGGIAPPKLMVSDLFGEFERLSAAELRDLSPDQKRKWVNPKKRAVANFIAQVGDMELTRVTRNNALDFRDWWQGRVLDEEMDPDTANKDFGHLATMFRTIERARRLGLESVFSEMRIKGGKNGQRVAFDAAFVQAKYLADGALDGLNDEARMVVYLLVETGLRLSEACNLTAETIRLDAEVPHVMVRPDGRRMKTDQSEREIPLVGVSLMAAQASPGGFPRYRDKAASLSANVNKLLRGRGLFPAEGQTLYSFRHTFEDRLTAVEAPDKVAAALMGHKYHRPRYGVGPSLKQKLEWLQRIALTPPSTL</sequence>
<organism evidence="3 4">
    <name type="scientific">Methylorubrum extorquens DSM 13060</name>
    <dbReference type="NCBI Taxonomy" id="882800"/>
    <lineage>
        <taxon>Bacteria</taxon>
        <taxon>Pseudomonadati</taxon>
        <taxon>Pseudomonadota</taxon>
        <taxon>Alphaproteobacteria</taxon>
        <taxon>Hyphomicrobiales</taxon>
        <taxon>Methylobacteriaceae</taxon>
        <taxon>Methylorubrum</taxon>
    </lineage>
</organism>
<evidence type="ECO:0000313" key="3">
    <source>
        <dbReference type="EMBL" id="EHP83577.1"/>
    </source>
</evidence>
<comment type="caution">
    <text evidence="3">The sequence shown here is derived from an EMBL/GenBank/DDBJ whole genome shotgun (WGS) entry which is preliminary data.</text>
</comment>
<protein>
    <submittedName>
        <fullName evidence="3">Integrase family protein</fullName>
    </submittedName>
</protein>
<dbReference type="InterPro" id="IPR011010">
    <property type="entry name" value="DNA_brk_join_enz"/>
</dbReference>
<dbReference type="PATRIC" id="fig|882800.3.peg.5907"/>
<feature type="domain" description="Tyr recombinase" evidence="2">
    <location>
        <begin position="260"/>
        <end position="435"/>
    </location>
</feature>
<proteinExistence type="predicted"/>
<dbReference type="GO" id="GO:0003677">
    <property type="term" value="F:DNA binding"/>
    <property type="evidence" value="ECO:0007669"/>
    <property type="project" value="InterPro"/>
</dbReference>
<dbReference type="Gene3D" id="1.10.443.10">
    <property type="entry name" value="Intergrase catalytic core"/>
    <property type="match status" value="1"/>
</dbReference>